<dbReference type="InterPro" id="IPR041496">
    <property type="entry name" value="YitH/HolE_GNAT"/>
</dbReference>
<keyword evidence="2" id="KW-1185">Reference proteome</keyword>
<evidence type="ECO:0000259" key="1">
    <source>
        <dbReference type="Pfam" id="PF18014"/>
    </source>
</evidence>
<dbReference type="Proteomes" id="UP000887566">
    <property type="component" value="Unplaced"/>
</dbReference>
<dbReference type="Pfam" id="PF18014">
    <property type="entry name" value="Acetyltransf_18"/>
    <property type="match status" value="1"/>
</dbReference>
<dbReference type="AlphaFoldDB" id="A0A914UX65"/>
<evidence type="ECO:0000313" key="3">
    <source>
        <dbReference type="WBParaSite" id="PSAMB.scaffold13321size2327.g35458.t1"/>
    </source>
</evidence>
<protein>
    <submittedName>
        <fullName evidence="3">YitH acetyltransferase (GNAT) domain-containing protein</fullName>
    </submittedName>
</protein>
<reference evidence="3" key="1">
    <citation type="submission" date="2022-11" db="UniProtKB">
        <authorList>
            <consortium name="WormBaseParasite"/>
        </authorList>
    </citation>
    <scope>IDENTIFICATION</scope>
</reference>
<feature type="domain" description="YitH/HolE acetyltransferase (GNAT)" evidence="1">
    <location>
        <begin position="2"/>
        <end position="72"/>
    </location>
</feature>
<proteinExistence type="predicted"/>
<organism evidence="2 3">
    <name type="scientific">Plectus sambesii</name>
    <dbReference type="NCBI Taxonomy" id="2011161"/>
    <lineage>
        <taxon>Eukaryota</taxon>
        <taxon>Metazoa</taxon>
        <taxon>Ecdysozoa</taxon>
        <taxon>Nematoda</taxon>
        <taxon>Chromadorea</taxon>
        <taxon>Plectida</taxon>
        <taxon>Plectina</taxon>
        <taxon>Plectoidea</taxon>
        <taxon>Plectidae</taxon>
        <taxon>Plectus</taxon>
    </lineage>
</organism>
<accession>A0A914UX65</accession>
<dbReference type="Gene3D" id="3.40.630.90">
    <property type="match status" value="1"/>
</dbReference>
<sequence>VALDEGKKIVGYAVGRRIHETLLVIAPIYAPDDTTARKLFLSLIPEHYSGRTVVFATSGKSENLQRELSEVARVDLDCTLVSSYTKAVPEVDIDRVYGMADLALGFI</sequence>
<dbReference type="WBParaSite" id="PSAMB.scaffold13321size2327.g35458.t1">
    <property type="protein sequence ID" value="PSAMB.scaffold13321size2327.g35458.t1"/>
    <property type="gene ID" value="PSAMB.scaffold13321size2327.g35458"/>
</dbReference>
<evidence type="ECO:0000313" key="2">
    <source>
        <dbReference type="Proteomes" id="UP000887566"/>
    </source>
</evidence>
<name>A0A914UX65_9BILA</name>